<dbReference type="AlphaFoldDB" id="U7DB98"/>
<dbReference type="eggNOG" id="COG1083">
    <property type="taxonomic scope" value="Bacteria"/>
</dbReference>
<sequence length="235" mass="26434">MSSFRLCVIPARGGSKRIPGKNSKHFCGKPVIAYSIEAAQKSECFDRIIVSTDSEKIGALAREYGADVPFMRPAHIADDFTPTRPVIQHAIKEIEASGVAVSHVCCVYPTAPFIRAEDIRRGFEELLARKGDFAFSVTSFPYPVQRALSITPDTFTTMLWPEHAQSRSQDLTEAYHDAGQFYWGTVSAFLSDTPTFEGRSIPIILPRHRVQDLDTPEDWKRATVMYRTLMKEETE</sequence>
<dbReference type="PATRIC" id="fig|1313304.3.peg.69"/>
<dbReference type="PANTHER" id="PTHR21485:SF6">
    <property type="entry name" value="N-ACYLNEURAMINATE CYTIDYLYLTRANSFERASE-RELATED"/>
    <property type="match status" value="1"/>
</dbReference>
<proteinExistence type="predicted"/>
<protein>
    <submittedName>
        <fullName evidence="1">Acylneuraminate cytidylyltransferase</fullName>
    </submittedName>
</protein>
<accession>U7DB98</accession>
<dbReference type="InterPro" id="IPR020039">
    <property type="entry name" value="PseF"/>
</dbReference>
<comment type="caution">
    <text evidence="1">The sequence shown here is derived from an EMBL/GenBank/DDBJ whole genome shotgun (WGS) entry which is preliminary data.</text>
</comment>
<dbReference type="GO" id="GO:0008781">
    <property type="term" value="F:N-acylneuraminate cytidylyltransferase activity"/>
    <property type="evidence" value="ECO:0007669"/>
    <property type="project" value="TreeGrafter"/>
</dbReference>
<dbReference type="EMBL" id="ASJR01000001">
    <property type="protein sequence ID" value="ERP39282.1"/>
    <property type="molecule type" value="Genomic_DNA"/>
</dbReference>
<evidence type="ECO:0000313" key="1">
    <source>
        <dbReference type="EMBL" id="ERP39282.1"/>
    </source>
</evidence>
<dbReference type="Gene3D" id="3.90.550.10">
    <property type="entry name" value="Spore Coat Polysaccharide Biosynthesis Protein SpsA, Chain A"/>
    <property type="match status" value="1"/>
</dbReference>
<dbReference type="PANTHER" id="PTHR21485">
    <property type="entry name" value="HAD SUPERFAMILY MEMBERS CMAS AND KDSC"/>
    <property type="match status" value="1"/>
</dbReference>
<dbReference type="CDD" id="cd02513">
    <property type="entry name" value="CMP-NeuAc_Synthase"/>
    <property type="match status" value="1"/>
</dbReference>
<dbReference type="OrthoDB" id="9805604at2"/>
<dbReference type="STRING" id="1313304.CALK_0074"/>
<dbReference type="Proteomes" id="UP000017148">
    <property type="component" value="Unassembled WGS sequence"/>
</dbReference>
<keyword evidence="1" id="KW-0548">Nucleotidyltransferase</keyword>
<dbReference type="InterPro" id="IPR029044">
    <property type="entry name" value="Nucleotide-diphossugar_trans"/>
</dbReference>
<gene>
    <name evidence="1" type="ORF">CALK_0074</name>
</gene>
<evidence type="ECO:0000313" key="2">
    <source>
        <dbReference type="Proteomes" id="UP000017148"/>
    </source>
</evidence>
<dbReference type="NCBIfam" id="TIGR03584">
    <property type="entry name" value="PseF"/>
    <property type="match status" value="1"/>
</dbReference>
<reference evidence="1 2" key="1">
    <citation type="journal article" date="2013" name="Environ. Microbiol.">
        <title>Genome analysis of Chitinivibrio alkaliphilus gen. nov., sp. nov., a novel extremely haloalkaliphilic anaerobic chitinolytic bacterium from the candidate phylum Termite Group 3.</title>
        <authorList>
            <person name="Sorokin D.Y."/>
            <person name="Gumerov V.M."/>
            <person name="Rakitin A.L."/>
            <person name="Beletsky A.V."/>
            <person name="Damste J.S."/>
            <person name="Muyzer G."/>
            <person name="Mardanov A.V."/>
            <person name="Ravin N.V."/>
        </authorList>
    </citation>
    <scope>NUCLEOTIDE SEQUENCE [LARGE SCALE GENOMIC DNA]</scope>
    <source>
        <strain evidence="1 2">ACht1</strain>
    </source>
</reference>
<keyword evidence="1" id="KW-0808">Transferase</keyword>
<keyword evidence="2" id="KW-1185">Reference proteome</keyword>
<dbReference type="InterPro" id="IPR003329">
    <property type="entry name" value="Cytidylyl_trans"/>
</dbReference>
<dbReference type="Pfam" id="PF02348">
    <property type="entry name" value="CTP_transf_3"/>
    <property type="match status" value="1"/>
</dbReference>
<dbReference type="RefSeq" id="WP_022635642.1">
    <property type="nucleotide sequence ID" value="NZ_ASJR01000001.1"/>
</dbReference>
<name>U7DB98_9BACT</name>
<organism evidence="1 2">
    <name type="scientific">Chitinivibrio alkaliphilus ACht1</name>
    <dbReference type="NCBI Taxonomy" id="1313304"/>
    <lineage>
        <taxon>Bacteria</taxon>
        <taxon>Pseudomonadati</taxon>
        <taxon>Fibrobacterota</taxon>
        <taxon>Chitinivibrionia</taxon>
        <taxon>Chitinivibrionales</taxon>
        <taxon>Chitinivibrionaceae</taxon>
        <taxon>Chitinivibrio</taxon>
    </lineage>
</organism>
<dbReference type="InterPro" id="IPR050793">
    <property type="entry name" value="CMP-NeuNAc_synthase"/>
</dbReference>
<dbReference type="SUPFAM" id="SSF53448">
    <property type="entry name" value="Nucleotide-diphospho-sugar transferases"/>
    <property type="match status" value="1"/>
</dbReference>